<evidence type="ECO:0000256" key="6">
    <source>
        <dbReference type="ARBA" id="ARBA00022989"/>
    </source>
</evidence>
<keyword evidence="12" id="KW-1185">Reference proteome</keyword>
<keyword evidence="8" id="KW-0675">Receptor</keyword>
<organism evidence="11 12">
    <name type="scientific">Diploptera punctata</name>
    <name type="common">Pacific beetle cockroach</name>
    <dbReference type="NCBI Taxonomy" id="6984"/>
    <lineage>
        <taxon>Eukaryota</taxon>
        <taxon>Metazoa</taxon>
        <taxon>Ecdysozoa</taxon>
        <taxon>Arthropoda</taxon>
        <taxon>Hexapoda</taxon>
        <taxon>Insecta</taxon>
        <taxon>Pterygota</taxon>
        <taxon>Neoptera</taxon>
        <taxon>Polyneoptera</taxon>
        <taxon>Dictyoptera</taxon>
        <taxon>Blattodea</taxon>
        <taxon>Blaberoidea</taxon>
        <taxon>Blaberidae</taxon>
        <taxon>Diplopterinae</taxon>
        <taxon>Diploptera</taxon>
    </lineage>
</organism>
<comment type="caution">
    <text evidence="11">The sequence shown here is derived from an EMBL/GenBank/DDBJ whole genome shotgun (WGS) entry which is preliminary data.</text>
</comment>
<dbReference type="GO" id="GO:0004984">
    <property type="term" value="F:olfactory receptor activity"/>
    <property type="evidence" value="ECO:0007669"/>
    <property type="project" value="InterPro"/>
</dbReference>
<keyword evidence="9" id="KW-0807">Transducer</keyword>
<keyword evidence="4 10" id="KW-0812">Transmembrane</keyword>
<feature type="non-terminal residue" evidence="11">
    <location>
        <position position="86"/>
    </location>
</feature>
<evidence type="ECO:0000313" key="11">
    <source>
        <dbReference type="EMBL" id="KAJ9601257.1"/>
    </source>
</evidence>
<dbReference type="GO" id="GO:0005549">
    <property type="term" value="F:odorant binding"/>
    <property type="evidence" value="ECO:0007669"/>
    <property type="project" value="InterPro"/>
</dbReference>
<feature type="non-terminal residue" evidence="11">
    <location>
        <position position="1"/>
    </location>
</feature>
<dbReference type="AlphaFoldDB" id="A0AAD8ETN0"/>
<sequence length="86" mass="9918">KDEDQNYLKFLVVSLSLWIPIFICCWYGEELTQQGLEIQEVAYASKWYNSCTKYKKDLQFVIVRSQTPVILNGGGFFPINLNGFSA</sequence>
<feature type="transmembrane region" description="Helical" evidence="10">
    <location>
        <begin position="6"/>
        <end position="28"/>
    </location>
</feature>
<evidence type="ECO:0000256" key="2">
    <source>
        <dbReference type="ARBA" id="ARBA00022475"/>
    </source>
</evidence>
<keyword evidence="5" id="KW-0552">Olfaction</keyword>
<evidence type="ECO:0000256" key="8">
    <source>
        <dbReference type="ARBA" id="ARBA00023170"/>
    </source>
</evidence>
<evidence type="ECO:0000256" key="10">
    <source>
        <dbReference type="SAM" id="Phobius"/>
    </source>
</evidence>
<reference evidence="11" key="1">
    <citation type="journal article" date="2023" name="IScience">
        <title>Live-bearing cockroach genome reveals convergent evolutionary mechanisms linked to viviparity in insects and beyond.</title>
        <authorList>
            <person name="Fouks B."/>
            <person name="Harrison M.C."/>
            <person name="Mikhailova A.A."/>
            <person name="Marchal E."/>
            <person name="English S."/>
            <person name="Carruthers M."/>
            <person name="Jennings E.C."/>
            <person name="Chiamaka E.L."/>
            <person name="Frigard R.A."/>
            <person name="Pippel M."/>
            <person name="Attardo G.M."/>
            <person name="Benoit J.B."/>
            <person name="Bornberg-Bauer E."/>
            <person name="Tobe S.S."/>
        </authorList>
    </citation>
    <scope>NUCLEOTIDE SEQUENCE</scope>
    <source>
        <strain evidence="11">Stay&amp;Tobe</strain>
    </source>
</reference>
<dbReference type="Proteomes" id="UP001233999">
    <property type="component" value="Unassembled WGS sequence"/>
</dbReference>
<dbReference type="PANTHER" id="PTHR21137">
    <property type="entry name" value="ODORANT RECEPTOR"/>
    <property type="match status" value="1"/>
</dbReference>
<dbReference type="GO" id="GO:0005886">
    <property type="term" value="C:plasma membrane"/>
    <property type="evidence" value="ECO:0007669"/>
    <property type="project" value="UniProtKB-SubCell"/>
</dbReference>
<accession>A0AAD8ETN0</accession>
<reference evidence="11" key="2">
    <citation type="submission" date="2023-05" db="EMBL/GenBank/DDBJ databases">
        <authorList>
            <person name="Fouks B."/>
        </authorList>
    </citation>
    <scope>NUCLEOTIDE SEQUENCE</scope>
    <source>
        <strain evidence="11">Stay&amp;Tobe</strain>
        <tissue evidence="11">Testes</tissue>
    </source>
</reference>
<comment type="subcellular location">
    <subcellularLocation>
        <location evidence="1">Cell membrane</location>
        <topology evidence="1">Multi-pass membrane protein</topology>
    </subcellularLocation>
</comment>
<name>A0AAD8ETN0_DIPPU</name>
<evidence type="ECO:0000256" key="5">
    <source>
        <dbReference type="ARBA" id="ARBA00022725"/>
    </source>
</evidence>
<dbReference type="GO" id="GO:0007165">
    <property type="term" value="P:signal transduction"/>
    <property type="evidence" value="ECO:0007669"/>
    <property type="project" value="UniProtKB-KW"/>
</dbReference>
<keyword evidence="2" id="KW-1003">Cell membrane</keyword>
<protein>
    <submittedName>
        <fullName evidence="11">Uncharacterized protein</fullName>
    </submittedName>
</protein>
<evidence type="ECO:0000256" key="3">
    <source>
        <dbReference type="ARBA" id="ARBA00022606"/>
    </source>
</evidence>
<keyword evidence="6 10" id="KW-1133">Transmembrane helix</keyword>
<keyword evidence="3" id="KW-0716">Sensory transduction</keyword>
<evidence type="ECO:0000256" key="7">
    <source>
        <dbReference type="ARBA" id="ARBA00023136"/>
    </source>
</evidence>
<evidence type="ECO:0000313" key="12">
    <source>
        <dbReference type="Proteomes" id="UP001233999"/>
    </source>
</evidence>
<dbReference type="EMBL" id="JASPKZ010000024">
    <property type="protein sequence ID" value="KAJ9601257.1"/>
    <property type="molecule type" value="Genomic_DNA"/>
</dbReference>
<proteinExistence type="predicted"/>
<evidence type="ECO:0000256" key="9">
    <source>
        <dbReference type="ARBA" id="ARBA00023224"/>
    </source>
</evidence>
<evidence type="ECO:0000256" key="1">
    <source>
        <dbReference type="ARBA" id="ARBA00004651"/>
    </source>
</evidence>
<gene>
    <name evidence="11" type="ORF">L9F63_000552</name>
</gene>
<keyword evidence="7 10" id="KW-0472">Membrane</keyword>
<evidence type="ECO:0000256" key="4">
    <source>
        <dbReference type="ARBA" id="ARBA00022692"/>
    </source>
</evidence>
<dbReference type="PANTHER" id="PTHR21137:SF35">
    <property type="entry name" value="ODORANT RECEPTOR 19A-RELATED"/>
    <property type="match status" value="1"/>
</dbReference>
<dbReference type="InterPro" id="IPR004117">
    <property type="entry name" value="7tm6_olfct_rcpt"/>
</dbReference>
<dbReference type="Pfam" id="PF02949">
    <property type="entry name" value="7tm_6"/>
    <property type="match status" value="1"/>
</dbReference>